<comment type="cofactor">
    <cofactor evidence="12">
        <name>[4Fe-4S] cluster</name>
        <dbReference type="ChEBI" id="CHEBI:49883"/>
    </cofactor>
    <text evidence="12">Binds 2 [4Fe-4S] clusters. Binds 1 [4Fe-4S] cluster coordinated with 3 cysteines and an exchangeable S-adenosyl-L-methionine and 1 [4Fe-4S] cluster coordinated with 3 cysteines and the GTP-derived substrate.</text>
</comment>
<dbReference type="PROSITE" id="PS01305">
    <property type="entry name" value="MOAA_NIFB_PQQE"/>
    <property type="match status" value="1"/>
</dbReference>
<dbReference type="NCBIfam" id="TIGR02666">
    <property type="entry name" value="moaA"/>
    <property type="match status" value="1"/>
</dbReference>
<accession>A0A2Z6IH01</accession>
<dbReference type="EC" id="4.1.99.22" evidence="1 12"/>
<dbReference type="EMBL" id="AP018786">
    <property type="protein sequence ID" value="BBF24016.1"/>
    <property type="molecule type" value="Genomic_DNA"/>
</dbReference>
<feature type="binding site" evidence="12">
    <location>
        <position position="159"/>
    </location>
    <ligand>
        <name>S-adenosyl-L-methionine</name>
        <dbReference type="ChEBI" id="CHEBI:59789"/>
    </ligand>
</feature>
<evidence type="ECO:0000256" key="6">
    <source>
        <dbReference type="ARBA" id="ARBA00023004"/>
    </source>
</evidence>
<dbReference type="SFLD" id="SFLDG01067">
    <property type="entry name" value="SPASM/twitch_domain_containing"/>
    <property type="match status" value="1"/>
</dbReference>
<dbReference type="Pfam" id="PF04055">
    <property type="entry name" value="Radical_SAM"/>
    <property type="match status" value="1"/>
</dbReference>
<evidence type="ECO:0000256" key="7">
    <source>
        <dbReference type="ARBA" id="ARBA00023014"/>
    </source>
</evidence>
<keyword evidence="9 12" id="KW-0501">Molybdenum cofactor biosynthesis</keyword>
<dbReference type="GO" id="GO:0046872">
    <property type="term" value="F:metal ion binding"/>
    <property type="evidence" value="ECO:0007669"/>
    <property type="project" value="UniProtKB-KW"/>
</dbReference>
<dbReference type="SFLD" id="SFLDS00029">
    <property type="entry name" value="Radical_SAM"/>
    <property type="match status" value="1"/>
</dbReference>
<feature type="binding site" evidence="12">
    <location>
        <position position="297"/>
    </location>
    <ligand>
        <name>[4Fe-4S] cluster</name>
        <dbReference type="ChEBI" id="CHEBI:49883"/>
        <label>2</label>
        <note>4Fe-4S-substrate</note>
    </ligand>
</feature>
<feature type="binding site" evidence="12">
    <location>
        <begin position="299"/>
        <end position="301"/>
    </location>
    <ligand>
        <name>GTP</name>
        <dbReference type="ChEBI" id="CHEBI:37565"/>
    </ligand>
</feature>
<organism evidence="14 15">
    <name type="scientific">Sutterella megalosphaeroides</name>
    <dbReference type="NCBI Taxonomy" id="2494234"/>
    <lineage>
        <taxon>Bacteria</taxon>
        <taxon>Pseudomonadati</taxon>
        <taxon>Pseudomonadota</taxon>
        <taxon>Betaproteobacteria</taxon>
        <taxon>Burkholderiales</taxon>
        <taxon>Sutterellaceae</taxon>
        <taxon>Sutterella</taxon>
    </lineage>
</organism>
<dbReference type="InterPro" id="IPR013483">
    <property type="entry name" value="MoaA"/>
</dbReference>
<evidence type="ECO:0000256" key="12">
    <source>
        <dbReference type="HAMAP-Rule" id="MF_01225"/>
    </source>
</evidence>
<proteinExistence type="inferred from homology"/>
<feature type="binding site" evidence="12">
    <location>
        <position position="311"/>
    </location>
    <ligand>
        <name>[4Fe-4S] cluster</name>
        <dbReference type="ChEBI" id="CHEBI:49883"/>
        <label>2</label>
        <note>4Fe-4S-substrate</note>
    </ligand>
</feature>
<dbReference type="CDD" id="cd01335">
    <property type="entry name" value="Radical_SAM"/>
    <property type="match status" value="1"/>
</dbReference>
<evidence type="ECO:0000256" key="3">
    <source>
        <dbReference type="ARBA" id="ARBA00022691"/>
    </source>
</evidence>
<evidence type="ECO:0000256" key="9">
    <source>
        <dbReference type="ARBA" id="ARBA00023150"/>
    </source>
</evidence>
<dbReference type="PANTHER" id="PTHR22960">
    <property type="entry name" value="MOLYBDOPTERIN COFACTOR SYNTHESIS PROTEIN A"/>
    <property type="match status" value="1"/>
</dbReference>
<dbReference type="Pfam" id="PF06463">
    <property type="entry name" value="Mob_synth_C"/>
    <property type="match status" value="1"/>
</dbReference>
<dbReference type="InterPro" id="IPR000385">
    <property type="entry name" value="MoaA_NifB_PqqE_Fe-S-bd_CS"/>
</dbReference>
<dbReference type="SFLD" id="SFLDG01383">
    <property type="entry name" value="cyclic_pyranopterin_phosphate"/>
    <property type="match status" value="1"/>
</dbReference>
<feature type="binding site" evidence="12">
    <location>
        <position position="294"/>
    </location>
    <ligand>
        <name>[4Fe-4S] cluster</name>
        <dbReference type="ChEBI" id="CHEBI:49883"/>
        <label>2</label>
        <note>4Fe-4S-substrate</note>
    </ligand>
</feature>
<feature type="domain" description="Radical SAM core" evidence="13">
    <location>
        <begin position="37"/>
        <end position="260"/>
    </location>
</feature>
<dbReference type="KEGG" id="sutt:SUTMEG_19070"/>
<dbReference type="InterPro" id="IPR006638">
    <property type="entry name" value="Elp3/MiaA/NifB-like_rSAM"/>
</dbReference>
<dbReference type="GO" id="GO:0061798">
    <property type="term" value="F:GTP 3',8'-cyclase activity"/>
    <property type="evidence" value="ECO:0007669"/>
    <property type="project" value="UniProtKB-UniRule"/>
</dbReference>
<keyword evidence="15" id="KW-1185">Reference proteome</keyword>
<evidence type="ECO:0000256" key="11">
    <source>
        <dbReference type="ARBA" id="ARBA00048697"/>
    </source>
</evidence>
<dbReference type="UniPathway" id="UPA00344"/>
<sequence length="370" mass="41237">MAVARTIPIEPAENAIRTLPVPQTGDVTREGGFWRDRLGRPLHDLRISVTDHCNFRCRYCMPKEVFTSRHRFLAMTELLTFEEIERLAAIAVRNGVVKLRLTGGEPLLRRGIETLVERLAALRTPSGEPIDIAMTTNGSILAKKARALAEAGLKRVTVSLDAIDEDIFQGFNDVGFPAAKVLAGIDTALAEGFQVKVNTVVKRGVNEAETVRIAEHFRGTGVIPRFIEYMDVGTSNGWRMTEVVPSRETLDRIAERWAVDPIDPNYPGETASRWRYRDGAGEFGLISSVTQAFCRDCSRARLSMDGRLYLCLFATQGYDLRTMLRGGATDEEIETALGRIWSAREDRYSELRSLGLAPDRPKIEMSYIGG</sequence>
<dbReference type="SFLD" id="SFLDG01386">
    <property type="entry name" value="main_SPASM_domain-containing"/>
    <property type="match status" value="1"/>
</dbReference>
<evidence type="ECO:0000313" key="14">
    <source>
        <dbReference type="EMBL" id="BBF24016.1"/>
    </source>
</evidence>
<keyword evidence="10 12" id="KW-0456">Lyase</keyword>
<dbReference type="PANTHER" id="PTHR22960:SF0">
    <property type="entry name" value="MOLYBDENUM COFACTOR BIOSYNTHESIS PROTEIN 1"/>
    <property type="match status" value="1"/>
</dbReference>
<keyword evidence="2 12" id="KW-0004">4Fe-4S</keyword>
<evidence type="ECO:0000256" key="1">
    <source>
        <dbReference type="ARBA" id="ARBA00012167"/>
    </source>
</evidence>
<dbReference type="CDD" id="cd21117">
    <property type="entry name" value="Twitch_MoaA"/>
    <property type="match status" value="1"/>
</dbReference>
<dbReference type="AlphaFoldDB" id="A0A2Z6IH01"/>
<keyword evidence="7 12" id="KW-0411">Iron-sulfur</keyword>
<dbReference type="GO" id="GO:0061799">
    <property type="term" value="F:cyclic pyranopterin monophosphate synthase activity"/>
    <property type="evidence" value="ECO:0007669"/>
    <property type="project" value="TreeGrafter"/>
</dbReference>
<keyword evidence="5 12" id="KW-0547">Nucleotide-binding</keyword>
<comment type="pathway">
    <text evidence="12">Cofactor biosynthesis; molybdopterin biosynthesis.</text>
</comment>
<feature type="binding site" evidence="12">
    <location>
        <position position="104"/>
    </location>
    <ligand>
        <name>S-adenosyl-L-methionine</name>
        <dbReference type="ChEBI" id="CHEBI:59789"/>
    </ligand>
</feature>
<comment type="catalytic activity">
    <reaction evidence="11 12">
        <text>GTP + AH2 + S-adenosyl-L-methionine = (8S)-3',8-cyclo-7,8-dihydroguanosine 5'-triphosphate + 5'-deoxyadenosine + L-methionine + A + H(+)</text>
        <dbReference type="Rhea" id="RHEA:49576"/>
        <dbReference type="ChEBI" id="CHEBI:13193"/>
        <dbReference type="ChEBI" id="CHEBI:15378"/>
        <dbReference type="ChEBI" id="CHEBI:17319"/>
        <dbReference type="ChEBI" id="CHEBI:17499"/>
        <dbReference type="ChEBI" id="CHEBI:37565"/>
        <dbReference type="ChEBI" id="CHEBI:57844"/>
        <dbReference type="ChEBI" id="CHEBI:59789"/>
        <dbReference type="ChEBI" id="CHEBI:131766"/>
        <dbReference type="EC" id="4.1.99.22"/>
    </reaction>
</comment>
<comment type="subunit">
    <text evidence="12">Monomer and homodimer.</text>
</comment>
<evidence type="ECO:0000256" key="8">
    <source>
        <dbReference type="ARBA" id="ARBA00023134"/>
    </source>
</evidence>
<dbReference type="OrthoDB" id="9763993at2"/>
<feature type="binding site" evidence="12">
    <location>
        <position position="230"/>
    </location>
    <ligand>
        <name>S-adenosyl-L-methionine</name>
        <dbReference type="ChEBI" id="CHEBI:59789"/>
    </ligand>
</feature>
<evidence type="ECO:0000256" key="5">
    <source>
        <dbReference type="ARBA" id="ARBA00022741"/>
    </source>
</evidence>
<dbReference type="InterPro" id="IPR013785">
    <property type="entry name" value="Aldolase_TIM"/>
</dbReference>
<feature type="binding site" evidence="12">
    <location>
        <position position="196"/>
    </location>
    <ligand>
        <name>GTP</name>
        <dbReference type="ChEBI" id="CHEBI:37565"/>
    </ligand>
</feature>
<keyword evidence="8 12" id="KW-0342">GTP-binding</keyword>
<dbReference type="GO" id="GO:0006777">
    <property type="term" value="P:Mo-molybdopterin cofactor biosynthetic process"/>
    <property type="evidence" value="ECO:0007669"/>
    <property type="project" value="UniProtKB-UniRule"/>
</dbReference>
<dbReference type="Proteomes" id="UP000271003">
    <property type="component" value="Chromosome"/>
</dbReference>
<dbReference type="GO" id="GO:1904047">
    <property type="term" value="F:S-adenosyl-L-methionine binding"/>
    <property type="evidence" value="ECO:0007669"/>
    <property type="project" value="UniProtKB-UniRule"/>
</dbReference>
<reference evidence="14 15" key="1">
    <citation type="journal article" date="2018" name="Int. J. Syst. Evol. Microbiol.">
        <title>Mesosutterella multiformis gen. nov., sp. nov., a member of the family Sutterellaceae and Sutterella megalosphaeroides sp. nov., isolated from human faeces.</title>
        <authorList>
            <person name="Sakamoto M."/>
            <person name="Ikeyama N."/>
            <person name="Kunihiro T."/>
            <person name="Iino T."/>
            <person name="Yuki M."/>
            <person name="Ohkuma M."/>
        </authorList>
    </citation>
    <scope>NUCLEOTIDE SEQUENCE [LARGE SCALE GENOMIC DNA]</scope>
    <source>
        <strain evidence="14 15">6FBBBH3</strain>
    </source>
</reference>
<feature type="binding site" evidence="12">
    <location>
        <position position="46"/>
    </location>
    <ligand>
        <name>GTP</name>
        <dbReference type="ChEBI" id="CHEBI:37565"/>
    </ligand>
</feature>
<dbReference type="InterPro" id="IPR058240">
    <property type="entry name" value="rSAM_sf"/>
</dbReference>
<dbReference type="InterPro" id="IPR010505">
    <property type="entry name" value="MoaA_twitch"/>
</dbReference>
<keyword evidence="6 12" id="KW-0408">Iron</keyword>
<dbReference type="SUPFAM" id="SSF102114">
    <property type="entry name" value="Radical SAM enzymes"/>
    <property type="match status" value="1"/>
</dbReference>
<evidence type="ECO:0000313" key="15">
    <source>
        <dbReference type="Proteomes" id="UP000271003"/>
    </source>
</evidence>
<dbReference type="GO" id="GO:0051539">
    <property type="term" value="F:4 iron, 4 sulfur cluster binding"/>
    <property type="evidence" value="ECO:0007669"/>
    <property type="project" value="UniProtKB-UniRule"/>
</dbReference>
<evidence type="ECO:0000256" key="2">
    <source>
        <dbReference type="ARBA" id="ARBA00022485"/>
    </source>
</evidence>
<feature type="binding site" evidence="12">
    <location>
        <position position="57"/>
    </location>
    <ligand>
        <name>[4Fe-4S] cluster</name>
        <dbReference type="ChEBI" id="CHEBI:49883"/>
        <label>1</label>
        <note>4Fe-4S-S-AdoMet</note>
    </ligand>
</feature>
<dbReference type="Gene3D" id="3.20.20.70">
    <property type="entry name" value="Aldolase class I"/>
    <property type="match status" value="1"/>
</dbReference>
<feature type="binding site" evidence="12">
    <location>
        <position position="135"/>
    </location>
    <ligand>
        <name>GTP</name>
        <dbReference type="ChEBI" id="CHEBI:37565"/>
    </ligand>
</feature>
<feature type="binding site" evidence="12">
    <location>
        <position position="100"/>
    </location>
    <ligand>
        <name>GTP</name>
        <dbReference type="ChEBI" id="CHEBI:37565"/>
    </ligand>
</feature>
<dbReference type="InterPro" id="IPR050105">
    <property type="entry name" value="MoCo_biosynth_MoaA/MoaC"/>
</dbReference>
<dbReference type="HAMAP" id="MF_01225_B">
    <property type="entry name" value="MoaA_B"/>
    <property type="match status" value="1"/>
</dbReference>
<dbReference type="InterPro" id="IPR007197">
    <property type="entry name" value="rSAM"/>
</dbReference>
<dbReference type="InterPro" id="IPR040064">
    <property type="entry name" value="MoaA-like"/>
</dbReference>
<gene>
    <name evidence="12 14" type="primary">moaA</name>
    <name evidence="14" type="ORF">SUTMEG_19070</name>
</gene>
<evidence type="ECO:0000256" key="10">
    <source>
        <dbReference type="ARBA" id="ARBA00023239"/>
    </source>
</evidence>
<feature type="binding site" evidence="12">
    <location>
        <position position="53"/>
    </location>
    <ligand>
        <name>[4Fe-4S] cluster</name>
        <dbReference type="ChEBI" id="CHEBI:49883"/>
        <label>1</label>
        <note>4Fe-4S-S-AdoMet</note>
    </ligand>
</feature>
<dbReference type="RefSeq" id="WP_120177568.1">
    <property type="nucleotide sequence ID" value="NZ_AP018786.1"/>
</dbReference>
<comment type="function">
    <text evidence="12">Catalyzes the cyclization of GTP to (8S)-3',8-cyclo-7,8-dihydroguanosine 5'-triphosphate.</text>
</comment>
<feature type="binding site" evidence="12">
    <location>
        <position position="59"/>
    </location>
    <ligand>
        <name>S-adenosyl-L-methionine</name>
        <dbReference type="ChEBI" id="CHEBI:59789"/>
    </ligand>
</feature>
<keyword evidence="3 12" id="KW-0949">S-adenosyl-L-methionine</keyword>
<dbReference type="PROSITE" id="PS51918">
    <property type="entry name" value="RADICAL_SAM"/>
    <property type="match status" value="1"/>
</dbReference>
<evidence type="ECO:0000259" key="13">
    <source>
        <dbReference type="PROSITE" id="PS51918"/>
    </source>
</evidence>
<keyword evidence="4 12" id="KW-0479">Metal-binding</keyword>
<evidence type="ECO:0000256" key="4">
    <source>
        <dbReference type="ARBA" id="ARBA00022723"/>
    </source>
</evidence>
<dbReference type="SMART" id="SM00729">
    <property type="entry name" value="Elp3"/>
    <property type="match status" value="1"/>
</dbReference>
<dbReference type="GO" id="GO:0005525">
    <property type="term" value="F:GTP binding"/>
    <property type="evidence" value="ECO:0007669"/>
    <property type="project" value="UniProtKB-UniRule"/>
</dbReference>
<protein>
    <recommendedName>
        <fullName evidence="1 12">GTP 3',8-cyclase</fullName>
        <ecNumber evidence="1 12">4.1.99.22</ecNumber>
    </recommendedName>
    <alternativeName>
        <fullName evidence="12">Molybdenum cofactor biosynthesis protein A</fullName>
    </alternativeName>
</protein>
<feature type="binding site" evidence="12">
    <location>
        <position position="60"/>
    </location>
    <ligand>
        <name>[4Fe-4S] cluster</name>
        <dbReference type="ChEBI" id="CHEBI:49883"/>
        <label>1</label>
        <note>4Fe-4S-S-AdoMet</note>
    </ligand>
</feature>
<name>A0A2Z6IH01_9BURK</name>
<comment type="similarity">
    <text evidence="12">Belongs to the radical SAM superfamily. MoaA family.</text>
</comment>